<dbReference type="PANTHER" id="PTHR43818">
    <property type="entry name" value="BCDNA.GH03377"/>
    <property type="match status" value="1"/>
</dbReference>
<dbReference type="Pfam" id="PF01408">
    <property type="entry name" value="GFO_IDH_MocA"/>
    <property type="match status" value="1"/>
</dbReference>
<dbReference type="InterPro" id="IPR036291">
    <property type="entry name" value="NAD(P)-bd_dom_sf"/>
</dbReference>
<dbReference type="Pfam" id="PF22725">
    <property type="entry name" value="GFO_IDH_MocA_C3"/>
    <property type="match status" value="1"/>
</dbReference>
<evidence type="ECO:0000313" key="5">
    <source>
        <dbReference type="Proteomes" id="UP000295818"/>
    </source>
</evidence>
<dbReference type="InterPro" id="IPR000683">
    <property type="entry name" value="Gfo/Idh/MocA-like_OxRdtase_N"/>
</dbReference>
<dbReference type="PANTHER" id="PTHR43818:SF11">
    <property type="entry name" value="BCDNA.GH03377"/>
    <property type="match status" value="1"/>
</dbReference>
<dbReference type="InterPro" id="IPR050463">
    <property type="entry name" value="Gfo/Idh/MocA_oxidrdct_glycsds"/>
</dbReference>
<dbReference type="Proteomes" id="UP000295818">
    <property type="component" value="Unassembled WGS sequence"/>
</dbReference>
<dbReference type="InterPro" id="IPR055170">
    <property type="entry name" value="GFO_IDH_MocA-like_dom"/>
</dbReference>
<dbReference type="Gene3D" id="3.30.360.10">
    <property type="entry name" value="Dihydrodipicolinate Reductase, domain 2"/>
    <property type="match status" value="1"/>
</dbReference>
<dbReference type="Gene3D" id="3.40.50.720">
    <property type="entry name" value="NAD(P)-binding Rossmann-like Domain"/>
    <property type="match status" value="1"/>
</dbReference>
<organism evidence="4 5">
    <name type="scientific">Kribbella orskensis</name>
    <dbReference type="NCBI Taxonomy" id="2512216"/>
    <lineage>
        <taxon>Bacteria</taxon>
        <taxon>Bacillati</taxon>
        <taxon>Actinomycetota</taxon>
        <taxon>Actinomycetes</taxon>
        <taxon>Propionibacteriales</taxon>
        <taxon>Kribbellaceae</taxon>
        <taxon>Kribbella</taxon>
    </lineage>
</organism>
<evidence type="ECO:0000256" key="1">
    <source>
        <dbReference type="ARBA" id="ARBA00023002"/>
    </source>
</evidence>
<feature type="domain" description="Gfo/Idh/MocA-like oxidoreductase N-terminal" evidence="2">
    <location>
        <begin position="1"/>
        <end position="112"/>
    </location>
</feature>
<protein>
    <submittedName>
        <fullName evidence="4">Dehydrogenase</fullName>
    </submittedName>
</protein>
<name>A0ABY2BI50_9ACTN</name>
<gene>
    <name evidence="4" type="ORF">EV644_108244</name>
</gene>
<dbReference type="SUPFAM" id="SSF55347">
    <property type="entry name" value="Glyceraldehyde-3-phosphate dehydrogenase-like, C-terminal domain"/>
    <property type="match status" value="1"/>
</dbReference>
<evidence type="ECO:0000313" key="4">
    <source>
        <dbReference type="EMBL" id="TCO21030.1"/>
    </source>
</evidence>
<keyword evidence="1" id="KW-0560">Oxidoreductase</keyword>
<comment type="caution">
    <text evidence="4">The sequence shown here is derived from an EMBL/GenBank/DDBJ whole genome shotgun (WGS) entry which is preliminary data.</text>
</comment>
<keyword evidence="5" id="KW-1185">Reference proteome</keyword>
<feature type="domain" description="GFO/IDH/MocA-like oxidoreductase" evidence="3">
    <location>
        <begin position="158"/>
        <end position="239"/>
    </location>
</feature>
<proteinExistence type="predicted"/>
<accession>A0ABY2BI50</accession>
<dbReference type="RefSeq" id="WP_132190781.1">
    <property type="nucleotide sequence ID" value="NZ_SLWM01000008.1"/>
</dbReference>
<reference evidence="4 5" key="1">
    <citation type="journal article" date="2015" name="Stand. Genomic Sci.">
        <title>Genomic Encyclopedia of Bacterial and Archaeal Type Strains, Phase III: the genomes of soil and plant-associated and newly described type strains.</title>
        <authorList>
            <person name="Whitman W.B."/>
            <person name="Woyke T."/>
            <person name="Klenk H.P."/>
            <person name="Zhou Y."/>
            <person name="Lilburn T.G."/>
            <person name="Beck B.J."/>
            <person name="De Vos P."/>
            <person name="Vandamme P."/>
            <person name="Eisen J.A."/>
            <person name="Garrity G."/>
            <person name="Hugenholtz P."/>
            <person name="Kyrpides N.C."/>
        </authorList>
    </citation>
    <scope>NUCLEOTIDE SEQUENCE [LARGE SCALE GENOMIC DNA]</scope>
    <source>
        <strain evidence="4 5">VKM Ac-2538</strain>
    </source>
</reference>
<dbReference type="SUPFAM" id="SSF51735">
    <property type="entry name" value="NAD(P)-binding Rossmann-fold domains"/>
    <property type="match status" value="1"/>
</dbReference>
<sequence>MRFGLVGTGPWARDTHGPGLRAAAGVEFVGVWGRDPGRTEALATDLGVTGFSDYAELLETVDAVAFAVPPKVQASMALEAAAVGKHLLLDKPVADSYDDARALADEADDEGIASVVFFTARFAPESRTFFEKVQAQGGWKGGWSRMLASLDAPDNPFKESVWRREPRGALWDIGPHALSNLSAMLGPIAELRAVGGEGDLVHLVITHESGATSTASLSLFAPPAGTNFETGIWGETGTALLPPWVTPAVDSLQLAARELIEAAESGESHPVDVAFGTRIVELLASAESQLQAAR</sequence>
<dbReference type="EMBL" id="SLWM01000008">
    <property type="protein sequence ID" value="TCO21030.1"/>
    <property type="molecule type" value="Genomic_DNA"/>
</dbReference>
<evidence type="ECO:0000259" key="2">
    <source>
        <dbReference type="Pfam" id="PF01408"/>
    </source>
</evidence>
<evidence type="ECO:0000259" key="3">
    <source>
        <dbReference type="Pfam" id="PF22725"/>
    </source>
</evidence>